<evidence type="ECO:0000313" key="2">
    <source>
        <dbReference type="EMBL" id="KAF2023299.1"/>
    </source>
</evidence>
<sequence length="148" mass="16193">MKSTNKSDVIEIVNVLESTQLHTIIPSGLIDTHTAIASLVNSLSDLPTYPSSIYVDLEGVNLSRHGSISILQIHVLPTSKTYLVDVHILKEEAFSTSASNGHTLKSILESEKIPKAFFDIRNDSDALYSLYGIKVASIWDIQLGARAE</sequence>
<accession>A0A9P4GXK4</accession>
<dbReference type="Proteomes" id="UP000799777">
    <property type="component" value="Unassembled WGS sequence"/>
</dbReference>
<feature type="domain" description="3'-5' exonuclease" evidence="1">
    <location>
        <begin position="30"/>
        <end position="146"/>
    </location>
</feature>
<dbReference type="SUPFAM" id="SSF53098">
    <property type="entry name" value="Ribonuclease H-like"/>
    <property type="match status" value="1"/>
</dbReference>
<dbReference type="InterPro" id="IPR036397">
    <property type="entry name" value="RNaseH_sf"/>
</dbReference>
<comment type="caution">
    <text evidence="2">The sequence shown here is derived from an EMBL/GenBank/DDBJ whole genome shotgun (WGS) entry which is preliminary data.</text>
</comment>
<dbReference type="PANTHER" id="PTHR43040">
    <property type="entry name" value="RIBONUCLEASE D"/>
    <property type="match status" value="1"/>
</dbReference>
<organism evidence="2 3">
    <name type="scientific">Setomelanomma holmii</name>
    <dbReference type="NCBI Taxonomy" id="210430"/>
    <lineage>
        <taxon>Eukaryota</taxon>
        <taxon>Fungi</taxon>
        <taxon>Dikarya</taxon>
        <taxon>Ascomycota</taxon>
        <taxon>Pezizomycotina</taxon>
        <taxon>Dothideomycetes</taxon>
        <taxon>Pleosporomycetidae</taxon>
        <taxon>Pleosporales</taxon>
        <taxon>Pleosporineae</taxon>
        <taxon>Phaeosphaeriaceae</taxon>
        <taxon>Setomelanomma</taxon>
    </lineage>
</organism>
<dbReference type="AlphaFoldDB" id="A0A9P4GXK4"/>
<dbReference type="OrthoDB" id="26838at2759"/>
<dbReference type="GO" id="GO:0003676">
    <property type="term" value="F:nucleic acid binding"/>
    <property type="evidence" value="ECO:0007669"/>
    <property type="project" value="InterPro"/>
</dbReference>
<gene>
    <name evidence="2" type="ORF">EK21DRAFT_118906</name>
</gene>
<dbReference type="PANTHER" id="PTHR43040:SF1">
    <property type="entry name" value="RIBONUCLEASE D"/>
    <property type="match status" value="1"/>
</dbReference>
<reference evidence="2" key="1">
    <citation type="journal article" date="2020" name="Stud. Mycol.">
        <title>101 Dothideomycetes genomes: a test case for predicting lifestyles and emergence of pathogens.</title>
        <authorList>
            <person name="Haridas S."/>
            <person name="Albert R."/>
            <person name="Binder M."/>
            <person name="Bloem J."/>
            <person name="Labutti K."/>
            <person name="Salamov A."/>
            <person name="Andreopoulos B."/>
            <person name="Baker S."/>
            <person name="Barry K."/>
            <person name="Bills G."/>
            <person name="Bluhm B."/>
            <person name="Cannon C."/>
            <person name="Castanera R."/>
            <person name="Culley D."/>
            <person name="Daum C."/>
            <person name="Ezra D."/>
            <person name="Gonzalez J."/>
            <person name="Henrissat B."/>
            <person name="Kuo A."/>
            <person name="Liang C."/>
            <person name="Lipzen A."/>
            <person name="Lutzoni F."/>
            <person name="Magnuson J."/>
            <person name="Mondo S."/>
            <person name="Nolan M."/>
            <person name="Ohm R."/>
            <person name="Pangilinan J."/>
            <person name="Park H.-J."/>
            <person name="Ramirez L."/>
            <person name="Alfaro M."/>
            <person name="Sun H."/>
            <person name="Tritt A."/>
            <person name="Yoshinaga Y."/>
            <person name="Zwiers L.-H."/>
            <person name="Turgeon B."/>
            <person name="Goodwin S."/>
            <person name="Spatafora J."/>
            <person name="Crous P."/>
            <person name="Grigoriev I."/>
        </authorList>
    </citation>
    <scope>NUCLEOTIDE SEQUENCE</scope>
    <source>
        <strain evidence="2">CBS 110217</strain>
    </source>
</reference>
<evidence type="ECO:0000259" key="1">
    <source>
        <dbReference type="Pfam" id="PF01612"/>
    </source>
</evidence>
<dbReference type="EMBL" id="ML978361">
    <property type="protein sequence ID" value="KAF2023299.1"/>
    <property type="molecule type" value="Genomic_DNA"/>
</dbReference>
<name>A0A9P4GXK4_9PLEO</name>
<dbReference type="Gene3D" id="3.30.420.10">
    <property type="entry name" value="Ribonuclease H-like superfamily/Ribonuclease H"/>
    <property type="match status" value="1"/>
</dbReference>
<dbReference type="GO" id="GO:0008408">
    <property type="term" value="F:3'-5' exonuclease activity"/>
    <property type="evidence" value="ECO:0007669"/>
    <property type="project" value="InterPro"/>
</dbReference>
<dbReference type="Pfam" id="PF01612">
    <property type="entry name" value="DNA_pol_A_exo1"/>
    <property type="match status" value="1"/>
</dbReference>
<dbReference type="GO" id="GO:0006139">
    <property type="term" value="P:nucleobase-containing compound metabolic process"/>
    <property type="evidence" value="ECO:0007669"/>
    <property type="project" value="InterPro"/>
</dbReference>
<keyword evidence="3" id="KW-1185">Reference proteome</keyword>
<dbReference type="InterPro" id="IPR012337">
    <property type="entry name" value="RNaseH-like_sf"/>
</dbReference>
<protein>
    <recommendedName>
        <fullName evidence="1">3'-5' exonuclease domain-containing protein</fullName>
    </recommendedName>
</protein>
<evidence type="ECO:0000313" key="3">
    <source>
        <dbReference type="Proteomes" id="UP000799777"/>
    </source>
</evidence>
<dbReference type="InterPro" id="IPR002562">
    <property type="entry name" value="3'-5'_exonuclease_dom"/>
</dbReference>
<proteinExistence type="predicted"/>